<evidence type="ECO:0000313" key="11">
    <source>
        <dbReference type="Proteomes" id="UP001293718"/>
    </source>
</evidence>
<comment type="similarity">
    <text evidence="2 8">Belongs to the nitroreductase family.</text>
</comment>
<dbReference type="EC" id="1.-.-.-" evidence="8"/>
<reference evidence="10 11" key="1">
    <citation type="submission" date="2023-11" db="EMBL/GenBank/DDBJ databases">
        <title>Draft genome of Azohydromonas lata strain H1 (DSM1123), a polyhydroxyalkanoate producer.</title>
        <authorList>
            <person name="Traversa D."/>
            <person name="D'Addabbo P."/>
            <person name="Pazzani C."/>
            <person name="Manzari C."/>
            <person name="Chiara M."/>
            <person name="Scrascia M."/>
        </authorList>
    </citation>
    <scope>NUCLEOTIDE SEQUENCE [LARGE SCALE GENOMIC DNA]</scope>
    <source>
        <strain evidence="10 11">H1</strain>
    </source>
</reference>
<dbReference type="RefSeq" id="WP_322465513.1">
    <property type="nucleotide sequence ID" value="NZ_JAXOJX010000014.1"/>
</dbReference>
<evidence type="ECO:0000256" key="2">
    <source>
        <dbReference type="ARBA" id="ARBA00007118"/>
    </source>
</evidence>
<evidence type="ECO:0000256" key="6">
    <source>
        <dbReference type="ARBA" id="ARBA00023002"/>
    </source>
</evidence>
<evidence type="ECO:0000256" key="1">
    <source>
        <dbReference type="ARBA" id="ARBA00001917"/>
    </source>
</evidence>
<proteinExistence type="inferred from homology"/>
<keyword evidence="6 8" id="KW-0560">Oxidoreductase</keyword>
<dbReference type="Proteomes" id="UP001293718">
    <property type="component" value="Unassembled WGS sequence"/>
</dbReference>
<keyword evidence="7 8" id="KW-0520">NAD</keyword>
<dbReference type="PIRSF" id="PIRSF000232">
    <property type="entry name" value="YdjA"/>
    <property type="match status" value="1"/>
</dbReference>
<sequence>MTLPTPPSLPHSNAVAVVGAEDDVAALAQALIASRQNVLPKRLVAPGPDVQQLHRLMQAAAAAPDHGELRPWRFVLIPAPKRALLADVFEAALLDRDAQATADQRESAREKAHRAPLLMLAIARLGPAQPDMPVLERMVSLGASLQNLLLLAHAMGFGAGLTSGQAMQSPRLRELFALQPGEEAVCFVSVGTVTQRKPMRPRASPHEILSEL</sequence>
<keyword evidence="4 8" id="KW-0288">FMN</keyword>
<protein>
    <recommendedName>
        <fullName evidence="8">Putative NAD(P)H nitroreductase</fullName>
        <ecNumber evidence="8">1.-.-.-</ecNumber>
    </recommendedName>
</protein>
<comment type="caution">
    <text evidence="10">The sequence shown here is derived from an EMBL/GenBank/DDBJ whole genome shotgun (WGS) entry which is preliminary data.</text>
</comment>
<evidence type="ECO:0000313" key="10">
    <source>
        <dbReference type="EMBL" id="MDZ5457111.1"/>
    </source>
</evidence>
<dbReference type="EMBL" id="JAXOJX010000014">
    <property type="protein sequence ID" value="MDZ5457111.1"/>
    <property type="molecule type" value="Genomic_DNA"/>
</dbReference>
<gene>
    <name evidence="10" type="ORF">SM757_11070</name>
</gene>
<keyword evidence="3 8" id="KW-0285">Flavoprotein</keyword>
<dbReference type="InterPro" id="IPR029479">
    <property type="entry name" value="Nitroreductase"/>
</dbReference>
<dbReference type="Pfam" id="PF00881">
    <property type="entry name" value="Nitroreductase"/>
    <property type="match status" value="1"/>
</dbReference>
<dbReference type="CDD" id="cd02135">
    <property type="entry name" value="YdjA-like"/>
    <property type="match status" value="1"/>
</dbReference>
<evidence type="ECO:0000256" key="5">
    <source>
        <dbReference type="ARBA" id="ARBA00022857"/>
    </source>
</evidence>
<keyword evidence="5 8" id="KW-0521">NADP</keyword>
<name>A0ABU5IDB7_9BURK</name>
<dbReference type="InterPro" id="IPR026021">
    <property type="entry name" value="YdjA-like"/>
</dbReference>
<feature type="domain" description="Nitroreductase" evidence="9">
    <location>
        <begin position="48"/>
        <end position="191"/>
    </location>
</feature>
<keyword evidence="11" id="KW-1185">Reference proteome</keyword>
<comment type="cofactor">
    <cofactor evidence="1 8">
        <name>FMN</name>
        <dbReference type="ChEBI" id="CHEBI:58210"/>
    </cofactor>
</comment>
<dbReference type="SUPFAM" id="SSF55469">
    <property type="entry name" value="FMN-dependent nitroreductase-like"/>
    <property type="match status" value="1"/>
</dbReference>
<dbReference type="InterPro" id="IPR052530">
    <property type="entry name" value="NAD(P)H_nitroreductase"/>
</dbReference>
<dbReference type="InterPro" id="IPR000415">
    <property type="entry name" value="Nitroreductase-like"/>
</dbReference>
<evidence type="ECO:0000256" key="8">
    <source>
        <dbReference type="PIRNR" id="PIRNR000232"/>
    </source>
</evidence>
<accession>A0ABU5IDB7</accession>
<organism evidence="10 11">
    <name type="scientific">Azohydromonas lata</name>
    <dbReference type="NCBI Taxonomy" id="45677"/>
    <lineage>
        <taxon>Bacteria</taxon>
        <taxon>Pseudomonadati</taxon>
        <taxon>Pseudomonadota</taxon>
        <taxon>Betaproteobacteria</taxon>
        <taxon>Burkholderiales</taxon>
        <taxon>Sphaerotilaceae</taxon>
        <taxon>Azohydromonas</taxon>
    </lineage>
</organism>
<evidence type="ECO:0000256" key="7">
    <source>
        <dbReference type="ARBA" id="ARBA00023027"/>
    </source>
</evidence>
<dbReference type="PANTHER" id="PTHR43821">
    <property type="entry name" value="NAD(P)H NITROREDUCTASE YDJA-RELATED"/>
    <property type="match status" value="1"/>
</dbReference>
<evidence type="ECO:0000256" key="4">
    <source>
        <dbReference type="ARBA" id="ARBA00022643"/>
    </source>
</evidence>
<evidence type="ECO:0000259" key="9">
    <source>
        <dbReference type="Pfam" id="PF00881"/>
    </source>
</evidence>
<evidence type="ECO:0000256" key="3">
    <source>
        <dbReference type="ARBA" id="ARBA00022630"/>
    </source>
</evidence>
<dbReference type="Gene3D" id="3.40.109.10">
    <property type="entry name" value="NADH Oxidase"/>
    <property type="match status" value="1"/>
</dbReference>
<dbReference type="PANTHER" id="PTHR43821:SF1">
    <property type="entry name" value="NAD(P)H NITROREDUCTASE YDJA-RELATED"/>
    <property type="match status" value="1"/>
</dbReference>